<dbReference type="GO" id="GO:0006886">
    <property type="term" value="P:intracellular protein transport"/>
    <property type="evidence" value="ECO:0007669"/>
    <property type="project" value="UniProtKB-UniRule"/>
</dbReference>
<dbReference type="Pfam" id="PF10367">
    <property type="entry name" value="zf-Vps39_C"/>
    <property type="match status" value="1"/>
</dbReference>
<dbReference type="GO" id="GO:0005764">
    <property type="term" value="C:lysosome"/>
    <property type="evidence" value="ECO:0007669"/>
    <property type="project" value="UniProtKB-SubCell"/>
</dbReference>
<reference evidence="9" key="1">
    <citation type="submission" date="2020-08" db="EMBL/GenBank/DDBJ databases">
        <title>Multicomponent nature underlies the extraordinary mechanical properties of spider dragline silk.</title>
        <authorList>
            <person name="Kono N."/>
            <person name="Nakamura H."/>
            <person name="Mori M."/>
            <person name="Yoshida Y."/>
            <person name="Ohtoshi R."/>
            <person name="Malay A.D."/>
            <person name="Moran D.A.P."/>
            <person name="Tomita M."/>
            <person name="Numata K."/>
            <person name="Arakawa K."/>
        </authorList>
    </citation>
    <scope>NUCLEOTIDE SEQUENCE</scope>
</reference>
<dbReference type="EMBL" id="BMAW01052957">
    <property type="protein sequence ID" value="GFS88400.1"/>
    <property type="molecule type" value="Genomic_DNA"/>
</dbReference>
<keyword evidence="3" id="KW-0813">Transport</keyword>
<feature type="domain" description="CNH" evidence="8">
    <location>
        <begin position="22"/>
        <end position="293"/>
    </location>
</feature>
<proteinExistence type="predicted"/>
<dbReference type="InterPro" id="IPR000547">
    <property type="entry name" value="Clathrin_H-chain/VPS_repeat"/>
</dbReference>
<dbReference type="InterPro" id="IPR032914">
    <property type="entry name" value="Vam6/VPS39/TRAP1"/>
</dbReference>
<evidence type="ECO:0000313" key="9">
    <source>
        <dbReference type="EMBL" id="GFS88400.1"/>
    </source>
</evidence>
<dbReference type="InterPro" id="IPR019453">
    <property type="entry name" value="VPS39/TGFA1_Znf"/>
</dbReference>
<evidence type="ECO:0000259" key="8">
    <source>
        <dbReference type="PROSITE" id="PS50219"/>
    </source>
</evidence>
<dbReference type="SUPFAM" id="SSF50978">
    <property type="entry name" value="WD40 repeat-like"/>
    <property type="match status" value="1"/>
</dbReference>
<evidence type="ECO:0000256" key="7">
    <source>
        <dbReference type="PROSITE-ProRule" id="PRU01006"/>
    </source>
</evidence>
<dbReference type="Pfam" id="PF10366">
    <property type="entry name" value="Vps39_1"/>
    <property type="match status" value="1"/>
</dbReference>
<organism evidence="9 10">
    <name type="scientific">Nephila pilipes</name>
    <name type="common">Giant wood spider</name>
    <name type="synonym">Nephila maculata</name>
    <dbReference type="NCBI Taxonomy" id="299642"/>
    <lineage>
        <taxon>Eukaryota</taxon>
        <taxon>Metazoa</taxon>
        <taxon>Ecdysozoa</taxon>
        <taxon>Arthropoda</taxon>
        <taxon>Chelicerata</taxon>
        <taxon>Arachnida</taxon>
        <taxon>Araneae</taxon>
        <taxon>Araneomorphae</taxon>
        <taxon>Entelegynae</taxon>
        <taxon>Araneoidea</taxon>
        <taxon>Nephilidae</taxon>
        <taxon>Nephila</taxon>
    </lineage>
</organism>
<gene>
    <name evidence="9" type="primary">TGFBRAP1</name>
    <name evidence="9" type="ORF">NPIL_89761</name>
</gene>
<evidence type="ECO:0000256" key="3">
    <source>
        <dbReference type="ARBA" id="ARBA00022448"/>
    </source>
</evidence>
<dbReference type="InterPro" id="IPR019452">
    <property type="entry name" value="VPS39/TGF_beta_rcpt-assoc_1"/>
</dbReference>
<evidence type="ECO:0000256" key="2">
    <source>
        <dbReference type="ARBA" id="ARBA00004496"/>
    </source>
</evidence>
<comment type="caution">
    <text evidence="9">The sequence shown here is derived from an EMBL/GenBank/DDBJ whole genome shotgun (WGS) entry which is preliminary data.</text>
</comment>
<sequence>MTVKAFDLVPAIERVSWTDKVKTVVECLESCGKNLYIGTQECFVIHYVLEEKQYLEGTIIFDSTKQNQKYLDIKKPITLLKALSALNRILLLCDGNLIVLNMFDLEIIPSMTKLKGVSYFCLNENPETNNPFSVEVCIAKRKQLLICHVTDDKIINLRDVSVPEPPIVMAMDGQFACIALSSKYVVVNTESGYAQDLFPYDSNTTPPLVKRITKEEFLLGGPSALGMFVTTAGISERPPLQWGENVVSVAYSHPYVIVLSSDYLTVYSILDQQLKQRLTFHGGSCLDNFDGKMYVASSDIICALLPVPWEKQVQALLNDKKVAEALELAKYANKAGLSKEQFKNVYQHIQQQAGFIEFSLLHFEEARELFHDGQLDVRELISLFPDLFPASSSFIRMNPPLHDIGNVNEMCSFDSDKVLSCRKFLLHYLESIRNSNDAIGCKIEVDTALLKLYAEMDYSSLLSFLSSSDIGCQPKEGVEVLQRFQRYHALALFHLKLGENDLALGIWSKIISGDYTDPFYPGLVYFVEFLSKLGDHLLVWKYVDFVLERDQTIGVKIFIERPSSEPVSERLRPDFIVEYLHRFPTALIKFLEYLVLEKKLEKEKFHTHLAVMYMDNVLQILKLPEPEQIELNDARRKLQHLLHSSSLYRVQLLLGKATESNLHKECAILYGKLEEHEKALKILVHQLQDHDAAEDYCIRMSNGRDKKYRHRLFYALLSVYLDSTLEEQKREEMLPAAIQLLNSELAEFDVSKVLQLIPSHWSVAILDQFLVRALRSSLHHRYCCRLQSALARGENLQVKFSKIHIENTSVIMTEDRICAVCKHSFVEPTFARHSNATLTHTQFGQDIINCFLKFPVTKVAVTCKKVDFFFGVIFCKQGIENL</sequence>
<dbReference type="GO" id="GO:0016020">
    <property type="term" value="C:membrane"/>
    <property type="evidence" value="ECO:0007669"/>
    <property type="project" value="TreeGrafter"/>
</dbReference>
<keyword evidence="6" id="KW-0458">Lysosome</keyword>
<dbReference type="GO" id="GO:0034058">
    <property type="term" value="P:endosomal vesicle fusion"/>
    <property type="evidence" value="ECO:0007669"/>
    <property type="project" value="TreeGrafter"/>
</dbReference>
<evidence type="ECO:0000313" key="10">
    <source>
        <dbReference type="Proteomes" id="UP000887013"/>
    </source>
</evidence>
<dbReference type="PROSITE" id="PS50219">
    <property type="entry name" value="CNH"/>
    <property type="match status" value="1"/>
</dbReference>
<protein>
    <submittedName>
        <fullName evidence="9">Transforming growth factor-beta receptor-associated protein 1</fullName>
    </submittedName>
</protein>
<dbReference type="OrthoDB" id="8169718at2759"/>
<dbReference type="InterPro" id="IPR036322">
    <property type="entry name" value="WD40_repeat_dom_sf"/>
</dbReference>
<evidence type="ECO:0000256" key="1">
    <source>
        <dbReference type="ARBA" id="ARBA00004371"/>
    </source>
</evidence>
<keyword evidence="9" id="KW-0675">Receptor</keyword>
<dbReference type="InterPro" id="IPR001180">
    <property type="entry name" value="CNH_dom"/>
</dbReference>
<dbReference type="PANTHER" id="PTHR12894">
    <property type="entry name" value="CNH DOMAIN CONTAINING"/>
    <property type="match status" value="1"/>
</dbReference>
<dbReference type="GO" id="GO:0006914">
    <property type="term" value="P:autophagy"/>
    <property type="evidence" value="ECO:0007669"/>
    <property type="project" value="TreeGrafter"/>
</dbReference>
<dbReference type="PROSITE" id="PS50236">
    <property type="entry name" value="CHCR"/>
    <property type="match status" value="1"/>
</dbReference>
<dbReference type="AlphaFoldDB" id="A0A8X6TA54"/>
<comment type="subcellular location">
    <subcellularLocation>
        <location evidence="2">Cytoplasm</location>
    </subcellularLocation>
    <subcellularLocation>
        <location evidence="1">Lysosome</location>
    </subcellularLocation>
</comment>
<keyword evidence="10" id="KW-1185">Reference proteome</keyword>
<evidence type="ECO:0000256" key="5">
    <source>
        <dbReference type="ARBA" id="ARBA00022927"/>
    </source>
</evidence>
<name>A0A8X6TA54_NEPPI</name>
<dbReference type="PANTHER" id="PTHR12894:SF27">
    <property type="entry name" value="TRANSFORMING GROWTH FACTOR-BETA RECEPTOR-ASSOCIATED PROTEIN 1"/>
    <property type="match status" value="1"/>
</dbReference>
<keyword evidence="4" id="KW-0963">Cytoplasm</keyword>
<dbReference type="Pfam" id="PF00780">
    <property type="entry name" value="CNH"/>
    <property type="match status" value="1"/>
</dbReference>
<feature type="repeat" description="CHCR" evidence="7">
    <location>
        <begin position="561"/>
        <end position="725"/>
    </location>
</feature>
<keyword evidence="5" id="KW-0653">Protein transport</keyword>
<accession>A0A8X6TA54</accession>
<dbReference type="Proteomes" id="UP000887013">
    <property type="component" value="Unassembled WGS sequence"/>
</dbReference>
<evidence type="ECO:0000256" key="4">
    <source>
        <dbReference type="ARBA" id="ARBA00022490"/>
    </source>
</evidence>
<evidence type="ECO:0000256" key="6">
    <source>
        <dbReference type="ARBA" id="ARBA00023228"/>
    </source>
</evidence>